<sequence>MNMIGKHLAMSAVPKIVRYKIRSVAEPMSWYTGGKEGEFWRYISEAAL</sequence>
<dbReference type="AlphaFoldDB" id="A0A1N6M979"/>
<organism evidence="1 2">
    <name type="scientific">Vibrio spartinae</name>
    <dbReference type="NCBI Taxonomy" id="1918945"/>
    <lineage>
        <taxon>Bacteria</taxon>
        <taxon>Pseudomonadati</taxon>
        <taxon>Pseudomonadota</taxon>
        <taxon>Gammaproteobacteria</taxon>
        <taxon>Vibrionales</taxon>
        <taxon>Vibrionaceae</taxon>
        <taxon>Vibrio</taxon>
    </lineage>
</organism>
<accession>A0A1N6M979</accession>
<protein>
    <submittedName>
        <fullName evidence="1">Uncharacterized protein</fullName>
    </submittedName>
</protein>
<dbReference type="RefSeq" id="WP_235862217.1">
    <property type="nucleotide sequence ID" value="NZ_AP024908.1"/>
</dbReference>
<gene>
    <name evidence="1" type="ORF">VSP9026_03670</name>
</gene>
<proteinExistence type="predicted"/>
<dbReference type="EMBL" id="FSSB01000022">
    <property type="protein sequence ID" value="SIO95917.1"/>
    <property type="molecule type" value="Genomic_DNA"/>
</dbReference>
<name>A0A1N6M979_9VIBR</name>
<dbReference type="Proteomes" id="UP000184774">
    <property type="component" value="Unassembled WGS sequence"/>
</dbReference>
<evidence type="ECO:0000313" key="2">
    <source>
        <dbReference type="Proteomes" id="UP000184774"/>
    </source>
</evidence>
<evidence type="ECO:0000313" key="1">
    <source>
        <dbReference type="EMBL" id="SIO95917.1"/>
    </source>
</evidence>
<reference evidence="1 2" key="1">
    <citation type="submission" date="2016-12" db="EMBL/GenBank/DDBJ databases">
        <authorList>
            <person name="Song W.-J."/>
            <person name="Kurnit D.M."/>
        </authorList>
    </citation>
    <scope>NUCLEOTIDE SEQUENCE [LARGE SCALE GENOMIC DNA]</scope>
    <source>
        <strain evidence="1 2">CECT 9026</strain>
    </source>
</reference>